<organism evidence="11 12">
    <name type="scientific">Paenibacillus baekrokdamisoli</name>
    <dbReference type="NCBI Taxonomy" id="1712516"/>
    <lineage>
        <taxon>Bacteria</taxon>
        <taxon>Bacillati</taxon>
        <taxon>Bacillota</taxon>
        <taxon>Bacilli</taxon>
        <taxon>Bacillales</taxon>
        <taxon>Paenibacillaceae</taxon>
        <taxon>Paenibacillus</taxon>
    </lineage>
</organism>
<dbReference type="SMART" id="SM00387">
    <property type="entry name" value="HATPase_c"/>
    <property type="match status" value="1"/>
</dbReference>
<dbReference type="AlphaFoldDB" id="A0A3G9J2C4"/>
<dbReference type="InterPro" id="IPR003594">
    <property type="entry name" value="HATPase_dom"/>
</dbReference>
<keyword evidence="6" id="KW-0418">Kinase</keyword>
<dbReference type="InterPro" id="IPR036890">
    <property type="entry name" value="HATPase_C_sf"/>
</dbReference>
<feature type="transmembrane region" description="Helical" evidence="9">
    <location>
        <begin position="179"/>
        <end position="200"/>
    </location>
</feature>
<feature type="transmembrane region" description="Helical" evidence="9">
    <location>
        <begin position="29"/>
        <end position="50"/>
    </location>
</feature>
<keyword evidence="7" id="KW-0067">ATP-binding</keyword>
<dbReference type="PANTHER" id="PTHR43711">
    <property type="entry name" value="TWO-COMPONENT HISTIDINE KINASE"/>
    <property type="match status" value="1"/>
</dbReference>
<evidence type="ECO:0000256" key="1">
    <source>
        <dbReference type="ARBA" id="ARBA00000085"/>
    </source>
</evidence>
<evidence type="ECO:0000256" key="2">
    <source>
        <dbReference type="ARBA" id="ARBA00012438"/>
    </source>
</evidence>
<keyword evidence="3" id="KW-0597">Phosphoprotein</keyword>
<evidence type="ECO:0000256" key="4">
    <source>
        <dbReference type="ARBA" id="ARBA00022679"/>
    </source>
</evidence>
<accession>A0A3G9J2C4</accession>
<evidence type="ECO:0000256" key="3">
    <source>
        <dbReference type="ARBA" id="ARBA00022553"/>
    </source>
</evidence>
<dbReference type="OrthoDB" id="2710763at2"/>
<feature type="transmembrane region" description="Helical" evidence="9">
    <location>
        <begin position="101"/>
        <end position="119"/>
    </location>
</feature>
<keyword evidence="9" id="KW-0812">Transmembrane</keyword>
<dbReference type="SUPFAM" id="SSF47384">
    <property type="entry name" value="Homodimeric domain of signal transducing histidine kinase"/>
    <property type="match status" value="1"/>
</dbReference>
<dbReference type="SUPFAM" id="SSF55874">
    <property type="entry name" value="ATPase domain of HSP90 chaperone/DNA topoisomerase II/histidine kinase"/>
    <property type="match status" value="1"/>
</dbReference>
<evidence type="ECO:0000313" key="12">
    <source>
        <dbReference type="Proteomes" id="UP000275368"/>
    </source>
</evidence>
<dbReference type="PROSITE" id="PS50109">
    <property type="entry name" value="HIS_KIN"/>
    <property type="match status" value="1"/>
</dbReference>
<dbReference type="CDD" id="cd00082">
    <property type="entry name" value="HisKA"/>
    <property type="match status" value="1"/>
</dbReference>
<evidence type="ECO:0000313" key="11">
    <source>
        <dbReference type="EMBL" id="BBH18833.1"/>
    </source>
</evidence>
<feature type="domain" description="Histidine kinase" evidence="10">
    <location>
        <begin position="256"/>
        <end position="464"/>
    </location>
</feature>
<dbReference type="InterPro" id="IPR005467">
    <property type="entry name" value="His_kinase_dom"/>
</dbReference>
<feature type="transmembrane region" description="Helical" evidence="9">
    <location>
        <begin position="126"/>
        <end position="147"/>
    </location>
</feature>
<comment type="catalytic activity">
    <reaction evidence="1">
        <text>ATP + protein L-histidine = ADP + protein N-phospho-L-histidine.</text>
        <dbReference type="EC" id="2.7.13.3"/>
    </reaction>
</comment>
<dbReference type="PRINTS" id="PR00344">
    <property type="entry name" value="BCTRLSENSOR"/>
</dbReference>
<dbReference type="Proteomes" id="UP000275368">
    <property type="component" value="Chromosome"/>
</dbReference>
<proteinExistence type="predicted"/>
<dbReference type="KEGG" id="pbk:Back11_01780"/>
<dbReference type="Pfam" id="PF00512">
    <property type="entry name" value="HisKA"/>
    <property type="match status" value="1"/>
</dbReference>
<dbReference type="Pfam" id="PF02518">
    <property type="entry name" value="HATPase_c"/>
    <property type="match status" value="1"/>
</dbReference>
<dbReference type="Gene3D" id="1.10.287.130">
    <property type="match status" value="1"/>
</dbReference>
<dbReference type="InterPro" id="IPR003661">
    <property type="entry name" value="HisK_dim/P_dom"/>
</dbReference>
<protein>
    <recommendedName>
        <fullName evidence="2">histidine kinase</fullName>
        <ecNumber evidence="2">2.7.13.3</ecNumber>
    </recommendedName>
</protein>
<dbReference type="EMBL" id="AP019308">
    <property type="protein sequence ID" value="BBH18833.1"/>
    <property type="molecule type" value="Genomic_DNA"/>
</dbReference>
<dbReference type="PANTHER" id="PTHR43711:SF28">
    <property type="entry name" value="SENSOR HISTIDINE KINASE YXDK"/>
    <property type="match status" value="1"/>
</dbReference>
<dbReference type="InterPro" id="IPR004358">
    <property type="entry name" value="Sig_transdc_His_kin-like_C"/>
</dbReference>
<dbReference type="InterPro" id="IPR036097">
    <property type="entry name" value="HisK_dim/P_sf"/>
</dbReference>
<keyword evidence="9" id="KW-0472">Membrane</keyword>
<keyword evidence="5" id="KW-0547">Nucleotide-binding</keyword>
<gene>
    <name evidence="11" type="ORF">Back11_01780</name>
</gene>
<evidence type="ECO:0000256" key="5">
    <source>
        <dbReference type="ARBA" id="ARBA00022741"/>
    </source>
</evidence>
<keyword evidence="4" id="KW-0808">Transferase</keyword>
<dbReference type="InterPro" id="IPR050736">
    <property type="entry name" value="Sensor_HK_Regulatory"/>
</dbReference>
<evidence type="ECO:0000256" key="8">
    <source>
        <dbReference type="ARBA" id="ARBA00023012"/>
    </source>
</evidence>
<sequence>MSFILMAAMSLVPLLLGIASKMMFRIQLTNAMLVFMIFMSLWQFDVSVLYSIDVFNEETIFFLFKFFRIGSIMLPPAFLYVGYMALKYLSKEENNWLKWIINKYTIGVYYAWSLFVYIINWTDLGLLGLHKIVGFGSVNVILFYPIYGAWGPLFANHIKLLIVSIILTLMASRKVNDRYVRLFLTAFSLTFLLTYVVGVLNLKAGTFIYSSQLAVMIFSIFIFFIFIKMSMKMIKETNKIWKRIEREKQIEISTFGLIHEIRNPLTIMRGYSEMLVSKEGLDVKTRGMVAHIQIAGTHMNSIIDHYNEFINSGKINTEETDLLEIVRESIQLTSIRAKEANVSIYLKEGKESIVKIDKDKMRQVFINLINNSMEAMEGKGQKIIKIRTNRNNNDINIIFTDTGSGIPEEKWGQIFTPFHSTKEAGMGLGLSICQRIVHSHGGNIEILKSSGKGTEIKVTIPSIYYESIIMSSI</sequence>
<evidence type="ECO:0000256" key="9">
    <source>
        <dbReference type="SAM" id="Phobius"/>
    </source>
</evidence>
<evidence type="ECO:0000259" key="10">
    <source>
        <dbReference type="PROSITE" id="PS50109"/>
    </source>
</evidence>
<keyword evidence="12" id="KW-1185">Reference proteome</keyword>
<dbReference type="EC" id="2.7.13.3" evidence="2"/>
<keyword evidence="8" id="KW-0902">Two-component regulatory system</keyword>
<dbReference type="GO" id="GO:0005524">
    <property type="term" value="F:ATP binding"/>
    <property type="evidence" value="ECO:0007669"/>
    <property type="project" value="UniProtKB-KW"/>
</dbReference>
<keyword evidence="9" id="KW-1133">Transmembrane helix</keyword>
<feature type="transmembrane region" description="Helical" evidence="9">
    <location>
        <begin position="62"/>
        <end position="81"/>
    </location>
</feature>
<evidence type="ECO:0000256" key="6">
    <source>
        <dbReference type="ARBA" id="ARBA00022777"/>
    </source>
</evidence>
<dbReference type="Gene3D" id="3.30.565.10">
    <property type="entry name" value="Histidine kinase-like ATPase, C-terminal domain"/>
    <property type="match status" value="1"/>
</dbReference>
<feature type="transmembrane region" description="Helical" evidence="9">
    <location>
        <begin position="206"/>
        <end position="227"/>
    </location>
</feature>
<name>A0A3G9J2C4_9BACL</name>
<dbReference type="GO" id="GO:0000155">
    <property type="term" value="F:phosphorelay sensor kinase activity"/>
    <property type="evidence" value="ECO:0007669"/>
    <property type="project" value="InterPro"/>
</dbReference>
<reference evidence="11 12" key="1">
    <citation type="submission" date="2018-11" db="EMBL/GenBank/DDBJ databases">
        <title>Complete genome sequence of Paenibacillus baekrokdamisoli strain KCTC 33723.</title>
        <authorList>
            <person name="Kang S.W."/>
            <person name="Lee K.C."/>
            <person name="Kim K.K."/>
            <person name="Kim J.S."/>
            <person name="Kim D.S."/>
            <person name="Ko S.H."/>
            <person name="Yang S.H."/>
            <person name="Lee J.S."/>
        </authorList>
    </citation>
    <scope>NUCLEOTIDE SEQUENCE [LARGE SCALE GENOMIC DNA]</scope>
    <source>
        <strain evidence="11 12">KCTC 33723</strain>
    </source>
</reference>
<evidence type="ECO:0000256" key="7">
    <source>
        <dbReference type="ARBA" id="ARBA00022840"/>
    </source>
</evidence>